<reference evidence="2 3" key="1">
    <citation type="journal article" date="2019" name="Sci. Rep.">
        <title>Orb-weaving spider Araneus ventricosus genome elucidates the spidroin gene catalogue.</title>
        <authorList>
            <person name="Kono N."/>
            <person name="Nakamura H."/>
            <person name="Ohtoshi R."/>
            <person name="Moran D.A.P."/>
            <person name="Shinohara A."/>
            <person name="Yoshida Y."/>
            <person name="Fujiwara M."/>
            <person name="Mori M."/>
            <person name="Tomita M."/>
            <person name="Arakawa K."/>
        </authorList>
    </citation>
    <scope>NUCLEOTIDE SEQUENCE [LARGE SCALE GENOMIC DNA]</scope>
</reference>
<sequence length="120" mass="13326">MDQGIIRCVKVNYRKFLMQSLLTTSASNVSVIKSVTVLDAVMWLSKAWEEICKQTIQKCFGEANFPANVCIGKHSSTEDIDARDLQILLNNGNFSDMSAKESIDDGILIEVPIDNENEGI</sequence>
<gene>
    <name evidence="2" type="ORF">AVEN_274720_1</name>
</gene>
<dbReference type="Pfam" id="PF03184">
    <property type="entry name" value="DDE_1"/>
    <property type="match status" value="1"/>
</dbReference>
<dbReference type="OrthoDB" id="6616395at2759"/>
<accession>A0A4Y2TEE1</accession>
<protein>
    <recommendedName>
        <fullName evidence="1">DDE-1 domain-containing protein</fullName>
    </recommendedName>
</protein>
<evidence type="ECO:0000313" key="3">
    <source>
        <dbReference type="Proteomes" id="UP000499080"/>
    </source>
</evidence>
<evidence type="ECO:0000259" key="1">
    <source>
        <dbReference type="Pfam" id="PF03184"/>
    </source>
</evidence>
<dbReference type="Proteomes" id="UP000499080">
    <property type="component" value="Unassembled WGS sequence"/>
</dbReference>
<name>A0A4Y2TEE1_ARAVE</name>
<comment type="caution">
    <text evidence="2">The sequence shown here is derived from an EMBL/GenBank/DDBJ whole genome shotgun (WGS) entry which is preliminary data.</text>
</comment>
<dbReference type="GO" id="GO:0003676">
    <property type="term" value="F:nucleic acid binding"/>
    <property type="evidence" value="ECO:0007669"/>
    <property type="project" value="InterPro"/>
</dbReference>
<dbReference type="InterPro" id="IPR004875">
    <property type="entry name" value="DDE_SF_endonuclease_dom"/>
</dbReference>
<feature type="domain" description="DDE-1" evidence="1">
    <location>
        <begin position="1"/>
        <end position="60"/>
    </location>
</feature>
<dbReference type="AlphaFoldDB" id="A0A4Y2TEE1"/>
<evidence type="ECO:0000313" key="2">
    <source>
        <dbReference type="EMBL" id="GBN98907.1"/>
    </source>
</evidence>
<keyword evidence="3" id="KW-1185">Reference proteome</keyword>
<dbReference type="EMBL" id="BGPR01028001">
    <property type="protein sequence ID" value="GBN98907.1"/>
    <property type="molecule type" value="Genomic_DNA"/>
</dbReference>
<proteinExistence type="predicted"/>
<organism evidence="2 3">
    <name type="scientific">Araneus ventricosus</name>
    <name type="common">Orbweaver spider</name>
    <name type="synonym">Epeira ventricosa</name>
    <dbReference type="NCBI Taxonomy" id="182803"/>
    <lineage>
        <taxon>Eukaryota</taxon>
        <taxon>Metazoa</taxon>
        <taxon>Ecdysozoa</taxon>
        <taxon>Arthropoda</taxon>
        <taxon>Chelicerata</taxon>
        <taxon>Arachnida</taxon>
        <taxon>Araneae</taxon>
        <taxon>Araneomorphae</taxon>
        <taxon>Entelegynae</taxon>
        <taxon>Araneoidea</taxon>
        <taxon>Araneidae</taxon>
        <taxon>Araneus</taxon>
    </lineage>
</organism>